<feature type="transmembrane region" description="Helical" evidence="1">
    <location>
        <begin position="370"/>
        <end position="390"/>
    </location>
</feature>
<keyword evidence="3" id="KW-1185">Reference proteome</keyword>
<feature type="transmembrane region" description="Helical" evidence="1">
    <location>
        <begin position="230"/>
        <end position="250"/>
    </location>
</feature>
<evidence type="ECO:0000313" key="3">
    <source>
        <dbReference type="Proteomes" id="UP000054560"/>
    </source>
</evidence>
<dbReference type="RefSeq" id="XP_014154963.1">
    <property type="nucleotide sequence ID" value="XM_014299488.1"/>
</dbReference>
<keyword evidence="1" id="KW-0472">Membrane</keyword>
<keyword evidence="1" id="KW-1133">Transmembrane helix</keyword>
<reference evidence="2 3" key="1">
    <citation type="submission" date="2011-02" db="EMBL/GenBank/DDBJ databases">
        <title>The Genome Sequence of Sphaeroforma arctica JP610.</title>
        <authorList>
            <consortium name="The Broad Institute Genome Sequencing Platform"/>
            <person name="Russ C."/>
            <person name="Cuomo C."/>
            <person name="Young S.K."/>
            <person name="Zeng Q."/>
            <person name="Gargeya S."/>
            <person name="Alvarado L."/>
            <person name="Berlin A."/>
            <person name="Chapman S.B."/>
            <person name="Chen Z."/>
            <person name="Freedman E."/>
            <person name="Gellesch M."/>
            <person name="Goldberg J."/>
            <person name="Griggs A."/>
            <person name="Gujja S."/>
            <person name="Heilman E."/>
            <person name="Heiman D."/>
            <person name="Howarth C."/>
            <person name="Mehta T."/>
            <person name="Neiman D."/>
            <person name="Pearson M."/>
            <person name="Roberts A."/>
            <person name="Saif S."/>
            <person name="Shea T."/>
            <person name="Shenoy N."/>
            <person name="Sisk P."/>
            <person name="Stolte C."/>
            <person name="Sykes S."/>
            <person name="White J."/>
            <person name="Yandava C."/>
            <person name="Burger G."/>
            <person name="Gray M.W."/>
            <person name="Holland P.W.H."/>
            <person name="King N."/>
            <person name="Lang F.B.F."/>
            <person name="Roger A.J."/>
            <person name="Ruiz-Trillo I."/>
            <person name="Haas B."/>
            <person name="Nusbaum C."/>
            <person name="Birren B."/>
        </authorList>
    </citation>
    <scope>NUCLEOTIDE SEQUENCE [LARGE SCALE GENOMIC DNA]</scope>
    <source>
        <strain evidence="2 3">JP610</strain>
    </source>
</reference>
<feature type="transmembrane region" description="Helical" evidence="1">
    <location>
        <begin position="191"/>
        <end position="215"/>
    </location>
</feature>
<dbReference type="GeneID" id="25907107"/>
<accession>A0A0L0FX00</accession>
<dbReference type="AlphaFoldDB" id="A0A0L0FX00"/>
<name>A0A0L0FX00_9EUKA</name>
<feature type="transmembrane region" description="Helical" evidence="1">
    <location>
        <begin position="270"/>
        <end position="296"/>
    </location>
</feature>
<evidence type="ECO:0000256" key="1">
    <source>
        <dbReference type="SAM" id="Phobius"/>
    </source>
</evidence>
<evidence type="ECO:0000313" key="2">
    <source>
        <dbReference type="EMBL" id="KNC81061.1"/>
    </source>
</evidence>
<feature type="transmembrane region" description="Helical" evidence="1">
    <location>
        <begin position="320"/>
        <end position="342"/>
    </location>
</feature>
<dbReference type="EMBL" id="KQ242073">
    <property type="protein sequence ID" value="KNC81061.1"/>
    <property type="molecule type" value="Genomic_DNA"/>
</dbReference>
<sequence>MITPTSRVFLSDVPTTNDDVVPEKTACANLNLEASLHSDIISLLLDDPVSASLSLIESEEKGESHITSGNGRQDYKAKACTNGCLDNDTKEDEVDIVSLSRTAQRTSETERHVISKSPLLTINFSKQNSFVDSPRQTLGGSAQESLDSSINTGSWVFENNIAYVGTGDAGELPLRTPRGIQGTALSNFSRLSFWIVACCVFLVTVPILVCLLLLLESEDAYITECHPRSTLSIVLVVVCGFLHFTILIVYISQVLKHREHPALKVRGHFFLWQICTLAPFVPIVCTLNSLGFLGVLSGDCIFTFGGIGGESNLWTWKSNYVLISTQAAIRFFSIMFFAAIIARQRTVYLLFVKHADEFRTYTRKRLLKQYMYPNVICLLVWFITEAVYQVCTCLLRYGQTDFGTTAEFSSAISMIGILERALSTLAIVIAFSYYAFETRNVEVFSDWSANARTIAMFSIGTVIQGVFKLVTGAILWSGFLNGALVMSLVTMYFLDSFTAALIDIHVGLNEQNWANRGNLDTTVIIENANVK</sequence>
<organism evidence="2 3">
    <name type="scientific">Sphaeroforma arctica JP610</name>
    <dbReference type="NCBI Taxonomy" id="667725"/>
    <lineage>
        <taxon>Eukaryota</taxon>
        <taxon>Ichthyosporea</taxon>
        <taxon>Ichthyophonida</taxon>
        <taxon>Sphaeroforma</taxon>
    </lineage>
</organism>
<protein>
    <submittedName>
        <fullName evidence="2">Uncharacterized protein</fullName>
    </submittedName>
</protein>
<dbReference type="Proteomes" id="UP000054560">
    <property type="component" value="Unassembled WGS sequence"/>
</dbReference>
<feature type="transmembrane region" description="Helical" evidence="1">
    <location>
        <begin position="410"/>
        <end position="435"/>
    </location>
</feature>
<keyword evidence="1" id="KW-0812">Transmembrane</keyword>
<proteinExistence type="predicted"/>
<gene>
    <name evidence="2" type="ORF">SARC_06603</name>
</gene>
<feature type="transmembrane region" description="Helical" evidence="1">
    <location>
        <begin position="447"/>
        <end position="467"/>
    </location>
</feature>